<organism evidence="8 9">
    <name type="scientific">Haematococcus lacustris</name>
    <name type="common">Green alga</name>
    <name type="synonym">Haematococcus pluvialis</name>
    <dbReference type="NCBI Taxonomy" id="44745"/>
    <lineage>
        <taxon>Eukaryota</taxon>
        <taxon>Viridiplantae</taxon>
        <taxon>Chlorophyta</taxon>
        <taxon>core chlorophytes</taxon>
        <taxon>Chlorophyceae</taxon>
        <taxon>CS clade</taxon>
        <taxon>Chlamydomonadales</taxon>
        <taxon>Haematococcaceae</taxon>
        <taxon>Haematococcus</taxon>
    </lineage>
</organism>
<dbReference type="InterPro" id="IPR001701">
    <property type="entry name" value="Glyco_hydro_9"/>
</dbReference>
<dbReference type="Gene3D" id="1.50.10.10">
    <property type="match status" value="1"/>
</dbReference>
<evidence type="ECO:0000256" key="4">
    <source>
        <dbReference type="ARBA" id="ARBA00023001"/>
    </source>
</evidence>
<evidence type="ECO:0000259" key="7">
    <source>
        <dbReference type="Pfam" id="PF00759"/>
    </source>
</evidence>
<dbReference type="GO" id="GO:0030245">
    <property type="term" value="P:cellulose catabolic process"/>
    <property type="evidence" value="ECO:0007669"/>
    <property type="project" value="UniProtKB-KW"/>
</dbReference>
<evidence type="ECO:0000256" key="3">
    <source>
        <dbReference type="ARBA" id="ARBA00012601"/>
    </source>
</evidence>
<feature type="domain" description="Glycoside hydrolase family 9" evidence="7">
    <location>
        <begin position="10"/>
        <end position="46"/>
    </location>
</feature>
<gene>
    <name evidence="8" type="ORF">HaLaN_00295</name>
</gene>
<keyword evidence="6" id="KW-0624">Polysaccharide degradation</keyword>
<evidence type="ECO:0000256" key="1">
    <source>
        <dbReference type="ARBA" id="ARBA00000966"/>
    </source>
</evidence>
<dbReference type="AlphaFoldDB" id="A0A699Y6K6"/>
<evidence type="ECO:0000256" key="6">
    <source>
        <dbReference type="ARBA" id="ARBA00023326"/>
    </source>
</evidence>
<evidence type="ECO:0000313" key="8">
    <source>
        <dbReference type="EMBL" id="GFH05777.1"/>
    </source>
</evidence>
<reference evidence="8 9" key="1">
    <citation type="submission" date="2020-02" db="EMBL/GenBank/DDBJ databases">
        <title>Draft genome sequence of Haematococcus lacustris strain NIES-144.</title>
        <authorList>
            <person name="Morimoto D."/>
            <person name="Nakagawa S."/>
            <person name="Yoshida T."/>
            <person name="Sawayama S."/>
        </authorList>
    </citation>
    <scope>NUCLEOTIDE SEQUENCE [LARGE SCALE GENOMIC DNA]</scope>
    <source>
        <strain evidence="8 9">NIES-144</strain>
    </source>
</reference>
<evidence type="ECO:0000256" key="2">
    <source>
        <dbReference type="ARBA" id="ARBA00007072"/>
    </source>
</evidence>
<keyword evidence="5" id="KW-0119">Carbohydrate metabolism</keyword>
<dbReference type="Proteomes" id="UP000485058">
    <property type="component" value="Unassembled WGS sequence"/>
</dbReference>
<sequence>MTVNRTKTVPFFNSTTVLDDMAWGAVWMYKATREPQYLGQAELFMKRHKQVRLLPLHL</sequence>
<dbReference type="Pfam" id="PF00759">
    <property type="entry name" value="Glyco_hydro_9"/>
    <property type="match status" value="1"/>
</dbReference>
<keyword evidence="9" id="KW-1185">Reference proteome</keyword>
<dbReference type="EMBL" id="BLLF01000008">
    <property type="protein sequence ID" value="GFH05777.1"/>
    <property type="molecule type" value="Genomic_DNA"/>
</dbReference>
<evidence type="ECO:0000313" key="9">
    <source>
        <dbReference type="Proteomes" id="UP000485058"/>
    </source>
</evidence>
<dbReference type="GO" id="GO:0008810">
    <property type="term" value="F:cellulase activity"/>
    <property type="evidence" value="ECO:0007669"/>
    <property type="project" value="UniProtKB-EC"/>
</dbReference>
<dbReference type="InterPro" id="IPR008928">
    <property type="entry name" value="6-hairpin_glycosidase_sf"/>
</dbReference>
<accession>A0A699Y6K6</accession>
<proteinExistence type="inferred from homology"/>
<keyword evidence="4" id="KW-0136">Cellulose degradation</keyword>
<dbReference type="InterPro" id="IPR012341">
    <property type="entry name" value="6hp_glycosidase-like_sf"/>
</dbReference>
<comment type="catalytic activity">
    <reaction evidence="1">
        <text>Endohydrolysis of (1-&gt;4)-beta-D-glucosidic linkages in cellulose, lichenin and cereal beta-D-glucans.</text>
        <dbReference type="EC" id="3.2.1.4"/>
    </reaction>
</comment>
<dbReference type="SUPFAM" id="SSF48208">
    <property type="entry name" value="Six-hairpin glycosidases"/>
    <property type="match status" value="1"/>
</dbReference>
<dbReference type="EC" id="3.2.1.4" evidence="3"/>
<comment type="caution">
    <text evidence="8">The sequence shown here is derived from an EMBL/GenBank/DDBJ whole genome shotgun (WGS) entry which is preliminary data.</text>
</comment>
<protein>
    <recommendedName>
        <fullName evidence="3">cellulase</fullName>
        <ecNumber evidence="3">3.2.1.4</ecNumber>
    </recommendedName>
</protein>
<name>A0A699Y6K6_HAELA</name>
<comment type="similarity">
    <text evidence="2">Belongs to the glycosyl hydrolase 9 (cellulase E) family.</text>
</comment>
<evidence type="ECO:0000256" key="5">
    <source>
        <dbReference type="ARBA" id="ARBA00023277"/>
    </source>
</evidence>